<dbReference type="KEGG" id="sphu:SPPYR_0395"/>
<feature type="transmembrane region" description="Helical" evidence="1">
    <location>
        <begin position="215"/>
        <end position="240"/>
    </location>
</feature>
<sequence length="250" mass="25603">MKGKILGFDEATGSGAISAEDGTRHKFERADWRGGEKPPAPGMTVDFESEGGAAREIYPISGAALAALGTIGADLGGLAESEQGARIASLFTKSLAVPLALILLLGCFLPALASPVQSATLIGLGNAMDDLGRVAAAQEMLGGGKSGFDTIHTLLILRFAAPLAALWLIWSAWSGKAERLPMLAAGAASILAALLVVMLRSAILSMVPDFARERMAAGVSLGLGTWLLFLVGAALIAAGLGKLRNPLAKD</sequence>
<name>A0A1Y5PSC1_9SPHN</name>
<feature type="transmembrane region" description="Helical" evidence="1">
    <location>
        <begin position="95"/>
        <end position="113"/>
    </location>
</feature>
<feature type="transmembrane region" description="Helical" evidence="1">
    <location>
        <begin position="182"/>
        <end position="203"/>
    </location>
</feature>
<organism evidence="2">
    <name type="scientific">uncultured Sphingopyxis sp</name>
    <dbReference type="NCBI Taxonomy" id="310581"/>
    <lineage>
        <taxon>Bacteria</taxon>
        <taxon>Pseudomonadati</taxon>
        <taxon>Pseudomonadota</taxon>
        <taxon>Alphaproteobacteria</taxon>
        <taxon>Sphingomonadales</taxon>
        <taxon>Sphingomonadaceae</taxon>
        <taxon>Sphingopyxis</taxon>
        <taxon>environmental samples</taxon>
    </lineage>
</organism>
<dbReference type="RefSeq" id="WP_295323082.1">
    <property type="nucleotide sequence ID" value="NZ_LT598653.1"/>
</dbReference>
<protein>
    <submittedName>
        <fullName evidence="2">Uncharacterized protein</fullName>
    </submittedName>
</protein>
<accession>A0A1Y5PSC1</accession>
<keyword evidence="1" id="KW-0472">Membrane</keyword>
<keyword evidence="1" id="KW-0812">Transmembrane</keyword>
<evidence type="ECO:0000313" key="2">
    <source>
        <dbReference type="EMBL" id="SBV31515.1"/>
    </source>
</evidence>
<keyword evidence="1" id="KW-1133">Transmembrane helix</keyword>
<evidence type="ECO:0000256" key="1">
    <source>
        <dbReference type="SAM" id="Phobius"/>
    </source>
</evidence>
<dbReference type="EMBL" id="LT598653">
    <property type="protein sequence ID" value="SBV31515.1"/>
    <property type="molecule type" value="Genomic_DNA"/>
</dbReference>
<proteinExistence type="predicted"/>
<feature type="transmembrane region" description="Helical" evidence="1">
    <location>
        <begin position="150"/>
        <end position="170"/>
    </location>
</feature>
<gene>
    <name evidence="2" type="ORF">SPPYR_0395</name>
</gene>
<dbReference type="AlphaFoldDB" id="A0A1Y5PSC1"/>
<reference evidence="2" key="1">
    <citation type="submission" date="2016-03" db="EMBL/GenBank/DDBJ databases">
        <authorList>
            <person name="Ploux O."/>
        </authorList>
    </citation>
    <scope>NUCLEOTIDE SEQUENCE</scope>
    <source>
        <strain evidence="2">UC10</strain>
    </source>
</reference>